<feature type="region of interest" description="Disordered" evidence="1">
    <location>
        <begin position="35"/>
        <end position="82"/>
    </location>
</feature>
<evidence type="ECO:0000256" key="2">
    <source>
        <dbReference type="SAM" id="SignalP"/>
    </source>
</evidence>
<name>A0A6L7F3M2_9ACTN</name>
<feature type="compositionally biased region" description="Low complexity" evidence="1">
    <location>
        <begin position="35"/>
        <end position="74"/>
    </location>
</feature>
<feature type="chain" id="PRO_5026985070" evidence="2">
    <location>
        <begin position="38"/>
        <end position="82"/>
    </location>
</feature>
<dbReference type="Proteomes" id="UP000473325">
    <property type="component" value="Unassembled WGS sequence"/>
</dbReference>
<keyword evidence="2" id="KW-0732">Signal</keyword>
<accession>A0A6L7F3M2</accession>
<dbReference type="RefSeq" id="WP_160879749.1">
    <property type="nucleotide sequence ID" value="NZ_WUEK01000015.1"/>
</dbReference>
<protein>
    <submittedName>
        <fullName evidence="3">Uncharacterized protein</fullName>
    </submittedName>
</protein>
<dbReference type="AlphaFoldDB" id="A0A6L7F3M2"/>
<keyword evidence="4" id="KW-1185">Reference proteome</keyword>
<sequence>MSHPTTRLLMRARVVTAGLVVAAGGGTGALALSAAHAASTEADGTTGSSTTSSTSTSSDTSSTTGSTSASQSQQPVAGSHSS</sequence>
<evidence type="ECO:0000256" key="1">
    <source>
        <dbReference type="SAM" id="MobiDB-lite"/>
    </source>
</evidence>
<organism evidence="3 4">
    <name type="scientific">Nocardioides flavescens</name>
    <dbReference type="NCBI Taxonomy" id="2691959"/>
    <lineage>
        <taxon>Bacteria</taxon>
        <taxon>Bacillati</taxon>
        <taxon>Actinomycetota</taxon>
        <taxon>Actinomycetes</taxon>
        <taxon>Propionibacteriales</taxon>
        <taxon>Nocardioidaceae</taxon>
        <taxon>Nocardioides</taxon>
    </lineage>
</organism>
<dbReference type="InterPro" id="IPR006311">
    <property type="entry name" value="TAT_signal"/>
</dbReference>
<evidence type="ECO:0000313" key="3">
    <source>
        <dbReference type="EMBL" id="MXG91816.1"/>
    </source>
</evidence>
<dbReference type="PROSITE" id="PS51318">
    <property type="entry name" value="TAT"/>
    <property type="match status" value="1"/>
</dbReference>
<proteinExistence type="predicted"/>
<gene>
    <name evidence="3" type="ORF">GRQ65_19925</name>
</gene>
<feature type="signal peptide" evidence="2">
    <location>
        <begin position="1"/>
        <end position="37"/>
    </location>
</feature>
<reference evidence="3 4" key="1">
    <citation type="submission" date="2019-12" db="EMBL/GenBank/DDBJ databases">
        <authorList>
            <person name="Kun Z."/>
        </authorList>
    </citation>
    <scope>NUCLEOTIDE SEQUENCE [LARGE SCALE GENOMIC DNA]</scope>
    <source>
        <strain evidence="3 4">YIM 123512</strain>
    </source>
</reference>
<dbReference type="EMBL" id="WUEK01000015">
    <property type="protein sequence ID" value="MXG91816.1"/>
    <property type="molecule type" value="Genomic_DNA"/>
</dbReference>
<comment type="caution">
    <text evidence="3">The sequence shown here is derived from an EMBL/GenBank/DDBJ whole genome shotgun (WGS) entry which is preliminary data.</text>
</comment>
<evidence type="ECO:0000313" key="4">
    <source>
        <dbReference type="Proteomes" id="UP000473325"/>
    </source>
</evidence>